<sequence length="388" mass="45275">MFVGKKRLSNSVLIQLGIIIFSTIFIIACLLSTSFADWYTNNIFPVWINTYGFFTSLFPFSFGEKLIYLGLVLVLILSVVLIYLLISFLLYRLKNIKRSSFHENNKLKKYKVPVFIKRYLRIFSWILTIVYLIMNLNCFCLYQCTPIPCRSSYTLEELTALRDHIVNKLNEYSMMFERDDLGNIIYDGDMEYEARVSMQNLSDLYPRMSGFQVTPKTLDSSVFMSQQYMQGYYFPFSMEANINGLMSIGNKPFTMCHELAHTRGYIFEDEANLIGFLACINSDDVFFQYSGYLSMLNYVNNTFYRSVDIDTYNSHVKVSDLVWYDDQFLTKEAWEYVNSHSILPTETVKKAADTFVDTTLKVNGIKEGMLSYNHVVDLLLTHYDYTND</sequence>
<organism evidence="2 3">
    <name type="scientific">Butyrivibrio fibrisolvens</name>
    <dbReference type="NCBI Taxonomy" id="831"/>
    <lineage>
        <taxon>Bacteria</taxon>
        <taxon>Bacillati</taxon>
        <taxon>Bacillota</taxon>
        <taxon>Clostridia</taxon>
        <taxon>Lachnospirales</taxon>
        <taxon>Lachnospiraceae</taxon>
        <taxon>Butyrivibrio</taxon>
    </lineage>
</organism>
<evidence type="ECO:0000313" key="3">
    <source>
        <dbReference type="Proteomes" id="UP000245488"/>
    </source>
</evidence>
<dbReference type="EMBL" id="NXNG01000002">
    <property type="protein sequence ID" value="PWT25950.1"/>
    <property type="molecule type" value="Genomic_DNA"/>
</dbReference>
<dbReference type="Proteomes" id="UP000245488">
    <property type="component" value="Plasmid pINBov266"/>
</dbReference>
<dbReference type="PROSITE" id="PS51257">
    <property type="entry name" value="PROKAR_LIPOPROTEIN"/>
    <property type="match status" value="1"/>
</dbReference>
<dbReference type="Pfam" id="PF12725">
    <property type="entry name" value="DUF3810"/>
    <property type="match status" value="1"/>
</dbReference>
<dbReference type="InterPro" id="IPR024294">
    <property type="entry name" value="DUF3810"/>
</dbReference>
<name>A0A317G0N4_BUTFI</name>
<keyword evidence="1" id="KW-0472">Membrane</keyword>
<evidence type="ECO:0008006" key="4">
    <source>
        <dbReference type="Google" id="ProtNLM"/>
    </source>
</evidence>
<gene>
    <name evidence="2" type="ORF">CPT75_00775</name>
</gene>
<feature type="transmembrane region" description="Helical" evidence="1">
    <location>
        <begin position="66"/>
        <end position="91"/>
    </location>
</feature>
<keyword evidence="3" id="KW-1185">Reference proteome</keyword>
<keyword evidence="1" id="KW-1133">Transmembrane helix</keyword>
<accession>A0A317G0N4</accession>
<evidence type="ECO:0000256" key="1">
    <source>
        <dbReference type="SAM" id="Phobius"/>
    </source>
</evidence>
<dbReference type="AlphaFoldDB" id="A0A317G0N4"/>
<evidence type="ECO:0000313" key="2">
    <source>
        <dbReference type="EMBL" id="PWT25950.1"/>
    </source>
</evidence>
<keyword evidence="1" id="KW-0812">Transmembrane</keyword>
<feature type="transmembrane region" description="Helical" evidence="1">
    <location>
        <begin position="119"/>
        <end position="136"/>
    </location>
</feature>
<protein>
    <recommendedName>
        <fullName evidence="4">DUF3810 domain-containing protein</fullName>
    </recommendedName>
</protein>
<proteinExistence type="predicted"/>
<comment type="caution">
    <text evidence="2">The sequence shown here is derived from an EMBL/GenBank/DDBJ whole genome shotgun (WGS) entry which is preliminary data.</text>
</comment>
<feature type="transmembrane region" description="Helical" evidence="1">
    <location>
        <begin position="12"/>
        <end position="31"/>
    </location>
</feature>
<reference evidence="2 3" key="1">
    <citation type="submission" date="2017-09" db="EMBL/GenBank/DDBJ databases">
        <title>High-quality draft genome sequence of Butyrivibrio fibrisolvens INBov1, isolated from cow rumen.</title>
        <authorList>
            <person name="Rodriguez Hernaez J."/>
            <person name="Rivarola M."/>
            <person name="Paniego N."/>
            <person name="Cravero S."/>
            <person name="Ceron Cucchi M."/>
            <person name="Martinez M.C."/>
        </authorList>
    </citation>
    <scope>NUCLEOTIDE SEQUENCE [LARGE SCALE GENOMIC DNA]</scope>
    <source>
        <strain evidence="2 3">INBov1</strain>
        <plasmid evidence="3">pinbov266</plasmid>
    </source>
</reference>
<keyword evidence="2" id="KW-0614">Plasmid</keyword>
<geneLocation type="plasmid" evidence="3">
    <name>pinbov266</name>
</geneLocation>